<dbReference type="SUPFAM" id="SSF55545">
    <property type="entry name" value="beta-N-acetylhexosaminidase-like domain"/>
    <property type="match status" value="1"/>
</dbReference>
<dbReference type="Pfam" id="PF00728">
    <property type="entry name" value="Glyco_hydro_20"/>
    <property type="match status" value="1"/>
</dbReference>
<dbReference type="GO" id="GO:0005975">
    <property type="term" value="P:carbohydrate metabolic process"/>
    <property type="evidence" value="ECO:0007669"/>
    <property type="project" value="InterPro"/>
</dbReference>
<dbReference type="PANTHER" id="PTHR21040">
    <property type="entry name" value="BCDNA.GH04120"/>
    <property type="match status" value="1"/>
</dbReference>
<dbReference type="AlphaFoldDB" id="A0A3B0TY47"/>
<evidence type="ECO:0000256" key="2">
    <source>
        <dbReference type="ARBA" id="ARBA00022801"/>
    </source>
</evidence>
<feature type="domain" description="Glycoside hydrolase family 20 catalytic" evidence="4">
    <location>
        <begin position="241"/>
        <end position="378"/>
    </location>
</feature>
<sequence>MDRYPFLLSLRELCKVLSDRALVKSNWLNLSILPLFVLFFSPLSSNGFVNDLRASGYSLIPAPQKIQLSGQDIVLNNSWAIEARLGKGNTALKSLRSGVAGLFGLEFTGGSTNKIILEVKPGIIGGGIADELAAQGYRLEIHPGLIRVIGNAEAGLFYGVQSFLQLLRPVSNNEFSLPEGVITDWPDLELRFIHWDTKHHQDRLETLKRYLGQAAFFKANAVAFEIEDKYEYPSHPVIGAPGAFTKSEIQELTAYALERYIQLVPVVQAPSHMAYVLKHEEFAHLRADSSSNYHICMCDEEAMQLIFDMYQDMIDATPGVNYFFVSTDEVYYAGVCGKCEKEYNDINRSQIWVDYVNRVHKWMSKHNRRMLSWVEYPLLAEHITQLPAGLIDGIVGTYRSKEWIQNENKAGIRQLAYSSMQGAELLFPNYFPTNYRNKGIEGRLEDASDNVVDVQNMGANLIGVFAAAWDDAGLHNETFWLGWATVTQYGWTAGKPLLKQNIADFMDAFYGMDSPYMVGIYKGLEEGARFYESIWDTEISKERNPGYGNSYGKGVGTERYDLVLNMPALPSAADLKRNSGFKTRYSGQIGKASQLIYENDRLINQLMFATTRVTRNRYNLEVLLSIAYIERFSINTLLRLGEIDTHLQNAYKNGGSHSSKVGQLVGAYKLAGQILEEQDAVWPQLVATWEKSRFEKCRSVDGKNFVHVLDDVKDHFADRRLGLEYMIAPFERMRIKEWRDKLGGIIEEYAKANHVAVSGVEPIRLED</sequence>
<organism evidence="6">
    <name type="scientific">hydrothermal vent metagenome</name>
    <dbReference type="NCBI Taxonomy" id="652676"/>
    <lineage>
        <taxon>unclassified sequences</taxon>
        <taxon>metagenomes</taxon>
        <taxon>ecological metagenomes</taxon>
    </lineage>
</organism>
<evidence type="ECO:0000313" key="6">
    <source>
        <dbReference type="EMBL" id="VAW19282.1"/>
    </source>
</evidence>
<gene>
    <name evidence="6" type="ORF">MNBD_BACTEROID01-885</name>
</gene>
<feature type="domain" description="Beta-hexosaminidase bacterial type N-terminal" evidence="5">
    <location>
        <begin position="57"/>
        <end position="185"/>
    </location>
</feature>
<dbReference type="EC" id="3.2.1.52" evidence="6"/>
<keyword evidence="3 6" id="KW-0326">Glycosidase</keyword>
<protein>
    <submittedName>
        <fullName evidence="6">Beta-hexosaminidase</fullName>
        <ecNumber evidence="6">3.2.1.52</ecNumber>
    </submittedName>
</protein>
<dbReference type="InterPro" id="IPR017853">
    <property type="entry name" value="GH"/>
</dbReference>
<evidence type="ECO:0000256" key="1">
    <source>
        <dbReference type="ARBA" id="ARBA00006285"/>
    </source>
</evidence>
<evidence type="ECO:0000259" key="4">
    <source>
        <dbReference type="Pfam" id="PF00728"/>
    </source>
</evidence>
<dbReference type="InterPro" id="IPR029018">
    <property type="entry name" value="Hex-like_dom2"/>
</dbReference>
<dbReference type="EMBL" id="UOEP01000096">
    <property type="protein sequence ID" value="VAW19282.1"/>
    <property type="molecule type" value="Genomic_DNA"/>
</dbReference>
<accession>A0A3B0TY47</accession>
<evidence type="ECO:0000259" key="5">
    <source>
        <dbReference type="Pfam" id="PF02838"/>
    </source>
</evidence>
<dbReference type="Pfam" id="PF02838">
    <property type="entry name" value="Glyco_hydro_20b"/>
    <property type="match status" value="1"/>
</dbReference>
<dbReference type="SUPFAM" id="SSF51445">
    <property type="entry name" value="(Trans)glycosidases"/>
    <property type="match status" value="1"/>
</dbReference>
<proteinExistence type="inferred from homology"/>
<dbReference type="GO" id="GO:0004563">
    <property type="term" value="F:beta-N-acetylhexosaminidase activity"/>
    <property type="evidence" value="ECO:0007669"/>
    <property type="project" value="UniProtKB-EC"/>
</dbReference>
<dbReference type="Gene3D" id="3.20.20.80">
    <property type="entry name" value="Glycosidases"/>
    <property type="match status" value="1"/>
</dbReference>
<name>A0A3B0TY47_9ZZZZ</name>
<keyword evidence="2 6" id="KW-0378">Hydrolase</keyword>
<dbReference type="InterPro" id="IPR038901">
    <property type="entry name" value="HEXDC-like"/>
</dbReference>
<comment type="similarity">
    <text evidence="1">Belongs to the glycosyl hydrolase 20 family.</text>
</comment>
<evidence type="ECO:0000256" key="3">
    <source>
        <dbReference type="ARBA" id="ARBA00023295"/>
    </source>
</evidence>
<reference evidence="6" key="1">
    <citation type="submission" date="2018-06" db="EMBL/GenBank/DDBJ databases">
        <authorList>
            <person name="Zhirakovskaya E."/>
        </authorList>
    </citation>
    <scope>NUCLEOTIDE SEQUENCE</scope>
</reference>
<dbReference type="InterPro" id="IPR015883">
    <property type="entry name" value="Glyco_hydro_20_cat"/>
</dbReference>
<dbReference type="InterPro" id="IPR015882">
    <property type="entry name" value="HEX_bac_N"/>
</dbReference>
<dbReference type="Gene3D" id="3.30.379.10">
    <property type="entry name" value="Chitobiase/beta-hexosaminidase domain 2-like"/>
    <property type="match status" value="1"/>
</dbReference>
<dbReference type="PANTHER" id="PTHR21040:SF8">
    <property type="entry name" value="BCDNA.GH04120"/>
    <property type="match status" value="1"/>
</dbReference>